<dbReference type="InterPro" id="IPR024775">
    <property type="entry name" value="DinB-like"/>
</dbReference>
<sequence length="201" mass="22814">MKKLILPFAALILFSFSADTTKLNEQDREWMLKHLTETRNHMTQVLEGLTNSQLNFKPDENSWSIAECVEHLAVTENGFGGLIQKTVGAGPNPVLKDSLVFKDEDIMANISDRSNKVKTSEAFEPSGQFESFENTLQAFLEKRNAHIEYVKTTEDDLRNRYSEDLPFGPVDGVQLIIFAAGHTERHVLQMEEVMAHTKFPK</sequence>
<evidence type="ECO:0000313" key="4">
    <source>
        <dbReference type="Proteomes" id="UP000310406"/>
    </source>
</evidence>
<dbReference type="RefSeq" id="WP_136565262.1">
    <property type="nucleotide sequence ID" value="NZ_SNTZ01000001.1"/>
</dbReference>
<feature type="signal peptide" evidence="1">
    <location>
        <begin position="1"/>
        <end position="18"/>
    </location>
</feature>
<reference evidence="3 4" key="1">
    <citation type="submission" date="2019-03" db="EMBL/GenBank/DDBJ databases">
        <title>Muricauda SCR12 sp.nov, a marine bacterium isolated from Pacific Ocean:the Okinawa trough.</title>
        <authorList>
            <person name="Liu L."/>
        </authorList>
    </citation>
    <scope>NUCLEOTIDE SEQUENCE [LARGE SCALE GENOMIC DNA]</scope>
    <source>
        <strain evidence="3 4">SCR12</strain>
    </source>
</reference>
<proteinExistence type="predicted"/>
<keyword evidence="4" id="KW-1185">Reference proteome</keyword>
<feature type="domain" description="DinB-like" evidence="2">
    <location>
        <begin position="35"/>
        <end position="190"/>
    </location>
</feature>
<dbReference type="SUPFAM" id="SSF109854">
    <property type="entry name" value="DinB/YfiT-like putative metalloenzymes"/>
    <property type="match status" value="1"/>
</dbReference>
<name>A0A4S8S1M2_9FLAO</name>
<dbReference type="InterPro" id="IPR034660">
    <property type="entry name" value="DinB/YfiT-like"/>
</dbReference>
<dbReference type="OrthoDB" id="1524454at2"/>
<gene>
    <name evidence="3" type="ORF">EZV76_03915</name>
</gene>
<dbReference type="AlphaFoldDB" id="A0A4S8S1M2"/>
<dbReference type="Pfam" id="PF12867">
    <property type="entry name" value="DinB_2"/>
    <property type="match status" value="1"/>
</dbReference>
<comment type="caution">
    <text evidence="3">The sequence shown here is derived from an EMBL/GenBank/DDBJ whole genome shotgun (WGS) entry which is preliminary data.</text>
</comment>
<evidence type="ECO:0000256" key="1">
    <source>
        <dbReference type="SAM" id="SignalP"/>
    </source>
</evidence>
<organism evidence="3 4">
    <name type="scientific">Flagellimonas alvinocaridis</name>
    <dbReference type="NCBI Taxonomy" id="2530200"/>
    <lineage>
        <taxon>Bacteria</taxon>
        <taxon>Pseudomonadati</taxon>
        <taxon>Bacteroidota</taxon>
        <taxon>Flavobacteriia</taxon>
        <taxon>Flavobacteriales</taxon>
        <taxon>Flavobacteriaceae</taxon>
        <taxon>Flagellimonas</taxon>
    </lineage>
</organism>
<protein>
    <submittedName>
        <fullName evidence="3">DinB family protein</fullName>
    </submittedName>
</protein>
<dbReference type="Proteomes" id="UP000310406">
    <property type="component" value="Unassembled WGS sequence"/>
</dbReference>
<accession>A0A4S8S1M2</accession>
<dbReference type="EMBL" id="SNTZ01000001">
    <property type="protein sequence ID" value="THV61484.1"/>
    <property type="molecule type" value="Genomic_DNA"/>
</dbReference>
<evidence type="ECO:0000313" key="3">
    <source>
        <dbReference type="EMBL" id="THV61484.1"/>
    </source>
</evidence>
<dbReference type="Gene3D" id="1.20.120.450">
    <property type="entry name" value="dinb family like domain"/>
    <property type="match status" value="1"/>
</dbReference>
<keyword evidence="1" id="KW-0732">Signal</keyword>
<feature type="chain" id="PRO_5020569017" evidence="1">
    <location>
        <begin position="19"/>
        <end position="201"/>
    </location>
</feature>
<evidence type="ECO:0000259" key="2">
    <source>
        <dbReference type="Pfam" id="PF12867"/>
    </source>
</evidence>